<keyword evidence="13" id="KW-1185">Reference proteome</keyword>
<sequence length="278" mass="31852">MKTIHLNSSNFTYWKHRSTPNVMALGFFDGIHNGHKKVVKTAGDVAKKGNLPLAVMSFFPHPKTILSKGNTTFDYLMPTSKKASILESLGVDTFYVVECDKDFLSLLPEQFVSDYLLNLKVVHAVAGFDFSYGHRATGNIDRVKKDSHDQIDVTKVKKIDFHGKKISSTWIRELISNGEMEQLSNVLGRYYETEVYWDGQCFKLAPYYMLPAKGMYKVAIKINERVQETEVVIPKNQNRIYLTEKLIHRFIRSDKVEIIWSHQIPVVQEIHSSSAFTV</sequence>
<evidence type="ECO:0000256" key="7">
    <source>
        <dbReference type="ARBA" id="ARBA00022741"/>
    </source>
</evidence>
<dbReference type="GO" id="GO:0016779">
    <property type="term" value="F:nucleotidyltransferase activity"/>
    <property type="evidence" value="ECO:0007669"/>
    <property type="project" value="UniProtKB-KW"/>
</dbReference>
<organism evidence="12 13">
    <name type="scientific">Oceanobacillus longus</name>
    <dbReference type="NCBI Taxonomy" id="930120"/>
    <lineage>
        <taxon>Bacteria</taxon>
        <taxon>Bacillati</taxon>
        <taxon>Bacillota</taxon>
        <taxon>Bacilli</taxon>
        <taxon>Bacillales</taxon>
        <taxon>Bacillaceae</taxon>
        <taxon>Oceanobacillus</taxon>
    </lineage>
</organism>
<evidence type="ECO:0000256" key="10">
    <source>
        <dbReference type="ARBA" id="ARBA00049494"/>
    </source>
</evidence>
<evidence type="ECO:0000256" key="2">
    <source>
        <dbReference type="ARBA" id="ARBA00012393"/>
    </source>
</evidence>
<dbReference type="GO" id="GO:0016301">
    <property type="term" value="F:kinase activity"/>
    <property type="evidence" value="ECO:0007669"/>
    <property type="project" value="UniProtKB-KW"/>
</dbReference>
<dbReference type="CDD" id="cd02064">
    <property type="entry name" value="FAD_synthetase_N"/>
    <property type="match status" value="1"/>
</dbReference>
<evidence type="ECO:0000259" key="11">
    <source>
        <dbReference type="Pfam" id="PF06574"/>
    </source>
</evidence>
<keyword evidence="4" id="KW-0288">FMN</keyword>
<gene>
    <name evidence="12" type="ORF">ACFOUV_16825</name>
</gene>
<evidence type="ECO:0000256" key="1">
    <source>
        <dbReference type="ARBA" id="ARBA00004726"/>
    </source>
</evidence>
<dbReference type="InterPro" id="IPR014729">
    <property type="entry name" value="Rossmann-like_a/b/a_fold"/>
</dbReference>
<feature type="domain" description="FAD synthetase" evidence="11">
    <location>
        <begin position="18"/>
        <end position="169"/>
    </location>
</feature>
<evidence type="ECO:0000256" key="5">
    <source>
        <dbReference type="ARBA" id="ARBA00022679"/>
    </source>
</evidence>
<dbReference type="Proteomes" id="UP001595772">
    <property type="component" value="Unassembled WGS sequence"/>
</dbReference>
<name>A0ABV8H517_9BACI</name>
<proteinExistence type="predicted"/>
<comment type="pathway">
    <text evidence="1">Cofactor biosynthesis; FAD biosynthesis; FAD from FMN: step 1/1.</text>
</comment>
<evidence type="ECO:0000313" key="13">
    <source>
        <dbReference type="Proteomes" id="UP001595772"/>
    </source>
</evidence>
<evidence type="ECO:0000313" key="12">
    <source>
        <dbReference type="EMBL" id="MFC4025454.1"/>
    </source>
</evidence>
<evidence type="ECO:0000256" key="8">
    <source>
        <dbReference type="ARBA" id="ARBA00022827"/>
    </source>
</evidence>
<evidence type="ECO:0000256" key="6">
    <source>
        <dbReference type="ARBA" id="ARBA00022695"/>
    </source>
</evidence>
<protein>
    <recommendedName>
        <fullName evidence="2">FAD synthase</fullName>
        <ecNumber evidence="2">2.7.7.2</ecNumber>
    </recommendedName>
</protein>
<comment type="catalytic activity">
    <reaction evidence="10">
        <text>FMN + ATP + H(+) = FAD + diphosphate</text>
        <dbReference type="Rhea" id="RHEA:17237"/>
        <dbReference type="ChEBI" id="CHEBI:15378"/>
        <dbReference type="ChEBI" id="CHEBI:30616"/>
        <dbReference type="ChEBI" id="CHEBI:33019"/>
        <dbReference type="ChEBI" id="CHEBI:57692"/>
        <dbReference type="ChEBI" id="CHEBI:58210"/>
        <dbReference type="EC" id="2.7.7.2"/>
    </reaction>
</comment>
<keyword evidence="3" id="KW-0285">Flavoprotein</keyword>
<dbReference type="SUPFAM" id="SSF52374">
    <property type="entry name" value="Nucleotidylyl transferase"/>
    <property type="match status" value="1"/>
</dbReference>
<evidence type="ECO:0000256" key="9">
    <source>
        <dbReference type="ARBA" id="ARBA00022840"/>
    </source>
</evidence>
<accession>A0ABV8H517</accession>
<dbReference type="EC" id="2.7.7.2" evidence="2"/>
<evidence type="ECO:0000256" key="3">
    <source>
        <dbReference type="ARBA" id="ARBA00022630"/>
    </source>
</evidence>
<keyword evidence="8" id="KW-0274">FAD</keyword>
<keyword evidence="7" id="KW-0547">Nucleotide-binding</keyword>
<dbReference type="InterPro" id="IPR015864">
    <property type="entry name" value="FAD_synthase"/>
</dbReference>
<keyword evidence="5" id="KW-0808">Transferase</keyword>
<dbReference type="RefSeq" id="WP_379497948.1">
    <property type="nucleotide sequence ID" value="NZ_JBHSAO010000015.1"/>
</dbReference>
<keyword evidence="12" id="KW-0418">Kinase</keyword>
<reference evidence="13" key="1">
    <citation type="journal article" date="2019" name="Int. J. Syst. Evol. Microbiol.">
        <title>The Global Catalogue of Microorganisms (GCM) 10K type strain sequencing project: providing services to taxonomists for standard genome sequencing and annotation.</title>
        <authorList>
            <consortium name="The Broad Institute Genomics Platform"/>
            <consortium name="The Broad Institute Genome Sequencing Center for Infectious Disease"/>
            <person name="Wu L."/>
            <person name="Ma J."/>
        </authorList>
    </citation>
    <scope>NUCLEOTIDE SEQUENCE [LARGE SCALE GENOMIC DNA]</scope>
    <source>
        <strain evidence="13">IBRC-M 10703</strain>
    </source>
</reference>
<dbReference type="Gene3D" id="3.40.50.620">
    <property type="entry name" value="HUPs"/>
    <property type="match status" value="1"/>
</dbReference>
<comment type="caution">
    <text evidence="12">The sequence shown here is derived from an EMBL/GenBank/DDBJ whole genome shotgun (WGS) entry which is preliminary data.</text>
</comment>
<keyword evidence="6 12" id="KW-0548">Nucleotidyltransferase</keyword>
<keyword evidence="9" id="KW-0067">ATP-binding</keyword>
<dbReference type="Pfam" id="PF06574">
    <property type="entry name" value="FAD_syn"/>
    <property type="match status" value="1"/>
</dbReference>
<dbReference type="EMBL" id="JBHSAO010000015">
    <property type="protein sequence ID" value="MFC4025454.1"/>
    <property type="molecule type" value="Genomic_DNA"/>
</dbReference>
<evidence type="ECO:0000256" key="4">
    <source>
        <dbReference type="ARBA" id="ARBA00022643"/>
    </source>
</evidence>